<dbReference type="GO" id="GO:0008703">
    <property type="term" value="F:5-amino-6-(5-phosphoribosylamino)uracil reductase activity"/>
    <property type="evidence" value="ECO:0007669"/>
    <property type="project" value="UniProtKB-EC"/>
</dbReference>
<dbReference type="SUPFAM" id="SSF53597">
    <property type="entry name" value="Dihydrofolate reductase-like"/>
    <property type="match status" value="1"/>
</dbReference>
<dbReference type="PROSITE" id="PS51747">
    <property type="entry name" value="CYT_DCMP_DEAMINASES_2"/>
    <property type="match status" value="1"/>
</dbReference>
<dbReference type="RefSeq" id="WP_011243620.1">
    <property type="nucleotide sequence ID" value="NC_006576.1"/>
</dbReference>
<evidence type="ECO:0000256" key="11">
    <source>
        <dbReference type="ARBA" id="ARBA00023002"/>
    </source>
</evidence>
<dbReference type="NCBIfam" id="TIGR00227">
    <property type="entry name" value="ribD_Cterm"/>
    <property type="match status" value="1"/>
</dbReference>
<comment type="function">
    <text evidence="1 15">Converts 2,5-diamino-6-(ribosylamino)-4(3h)-pyrimidinone 5'-phosphate into 5-amino-6-(ribosylamino)-2,4(1h,3h)-pyrimidinedione 5'-phosphate.</text>
</comment>
<evidence type="ECO:0000256" key="12">
    <source>
        <dbReference type="ARBA" id="ARBA00023268"/>
    </source>
</evidence>
<evidence type="ECO:0000256" key="8">
    <source>
        <dbReference type="ARBA" id="ARBA00022801"/>
    </source>
</evidence>
<keyword evidence="6 15" id="KW-0686">Riboflavin biosynthesis</keyword>
<dbReference type="Pfam" id="PF01872">
    <property type="entry name" value="RibD_C"/>
    <property type="match status" value="1"/>
</dbReference>
<reference evidence="20 21" key="1">
    <citation type="journal article" date="2007" name="Photosyn. Res.">
        <title>Complete nucleotide sequence of the freshwater unicellular cyanobacterium Synechococcus elongatus PCC 6301 chromosome: gene content and organization.</title>
        <authorList>
            <person name="Sugita C."/>
            <person name="Ogata K."/>
            <person name="Shikata M."/>
            <person name="Jikuya H."/>
            <person name="Takano J."/>
            <person name="Furumichi M."/>
            <person name="Kanehisa M."/>
            <person name="Omata T."/>
            <person name="Sugiura M."/>
            <person name="Sugita M."/>
        </authorList>
    </citation>
    <scope>NUCLEOTIDE SEQUENCE [LARGE SCALE GENOMIC DNA]</scope>
    <source>
        <strain evidence="21">ATCC 27144 / PCC 6301 / SAUG 1402/1</strain>
    </source>
</reference>
<evidence type="ECO:0000256" key="4">
    <source>
        <dbReference type="ARBA" id="ARBA00005259"/>
    </source>
</evidence>
<feature type="binding site" evidence="17">
    <location>
        <position position="290"/>
    </location>
    <ligand>
        <name>substrate</name>
    </ligand>
</feature>
<evidence type="ECO:0000313" key="20">
    <source>
        <dbReference type="EMBL" id="BAD79498.1"/>
    </source>
</evidence>
<evidence type="ECO:0000256" key="17">
    <source>
        <dbReference type="PIRSR" id="PIRSR006769-2"/>
    </source>
</evidence>
<proteinExistence type="inferred from homology"/>
<evidence type="ECO:0000256" key="3">
    <source>
        <dbReference type="ARBA" id="ARBA00004910"/>
    </source>
</evidence>
<evidence type="ECO:0000256" key="6">
    <source>
        <dbReference type="ARBA" id="ARBA00022619"/>
    </source>
</evidence>
<comment type="catalytic activity">
    <reaction evidence="14 15">
        <text>2,5-diamino-6-hydroxy-4-(5-phosphoribosylamino)-pyrimidine + H2O + H(+) = 5-amino-6-(5-phospho-D-ribosylamino)uracil + NH4(+)</text>
        <dbReference type="Rhea" id="RHEA:21868"/>
        <dbReference type="ChEBI" id="CHEBI:15377"/>
        <dbReference type="ChEBI" id="CHEBI:15378"/>
        <dbReference type="ChEBI" id="CHEBI:28938"/>
        <dbReference type="ChEBI" id="CHEBI:58453"/>
        <dbReference type="ChEBI" id="CHEBI:58614"/>
        <dbReference type="EC" id="3.5.4.26"/>
    </reaction>
</comment>
<dbReference type="GO" id="GO:0008835">
    <property type="term" value="F:diaminohydroxyphosphoribosylaminopyrimidine deaminase activity"/>
    <property type="evidence" value="ECO:0007669"/>
    <property type="project" value="UniProtKB-EC"/>
</dbReference>
<evidence type="ECO:0000256" key="14">
    <source>
        <dbReference type="ARBA" id="ARBA00049886"/>
    </source>
</evidence>
<comment type="cofactor">
    <cofactor evidence="15 18">
        <name>Zn(2+)</name>
        <dbReference type="ChEBI" id="CHEBI:29105"/>
    </cofactor>
    <text evidence="15 18">Binds 1 zinc ion.</text>
</comment>
<feature type="binding site" evidence="17">
    <location>
        <position position="170"/>
    </location>
    <ligand>
        <name>substrate</name>
    </ligand>
</feature>
<feature type="binding site" evidence="17">
    <location>
        <position position="206"/>
    </location>
    <ligand>
        <name>substrate</name>
    </ligand>
</feature>
<feature type="binding site" evidence="17">
    <location>
        <position position="156"/>
    </location>
    <ligand>
        <name>NADP(+)</name>
        <dbReference type="ChEBI" id="CHEBI:58349"/>
    </ligand>
</feature>
<dbReference type="Gene3D" id="3.40.140.10">
    <property type="entry name" value="Cytidine Deaminase, domain 2"/>
    <property type="match status" value="1"/>
</dbReference>
<dbReference type="Proteomes" id="UP000001175">
    <property type="component" value="Chromosome"/>
</dbReference>
<keyword evidence="10 15" id="KW-0521">NADP</keyword>
<dbReference type="InterPro" id="IPR002734">
    <property type="entry name" value="RibDG_C"/>
</dbReference>
<dbReference type="InterPro" id="IPR016193">
    <property type="entry name" value="Cytidine_deaminase-like"/>
</dbReference>
<keyword evidence="12" id="KW-0511">Multifunctional enzyme</keyword>
<evidence type="ECO:0000256" key="15">
    <source>
        <dbReference type="PIRNR" id="PIRNR006769"/>
    </source>
</evidence>
<feature type="binding site" evidence="17">
    <location>
        <position position="186"/>
    </location>
    <ligand>
        <name>substrate</name>
    </ligand>
</feature>
<sequence length="368" mass="40029">MSDRDRQYMQRCLELAAQAAGQTAPNPMVGCIIVQGEEIVGEGFHPAAGQPHAEVFALRQAGDRARGATLYVNLEPCNHYGRTPPCSEAVVAAGLKRVVVGMVDPDPRVTGGGIARLQQAGIEVTVGVEQAACEQMNEAFVWRVTQRRPFGILKYAMTLDGRIAASTGHSAWVSSPESRRQVHSLRSQVDAVIVGGNTVRLDNPRLTCHDISDRHPLRVVMSRRLDLPLEANLWQTDIAPTLVFTEETADRDRWRKLEDQGVEVVVRSPLTPSEVSAELFNRGLSTLLWECGGTLAAAALREGLIQKLLAFIAPKLIGGPPGYSPVGDLGLLRMDQALKVERSQWQAIGPDLCWTAYLDLVSGQEGVS</sequence>
<feature type="binding site" evidence="18">
    <location>
        <position position="86"/>
    </location>
    <ligand>
        <name>Zn(2+)</name>
        <dbReference type="ChEBI" id="CHEBI:29105"/>
        <note>catalytic</note>
    </ligand>
</feature>
<dbReference type="PANTHER" id="PTHR38011:SF7">
    <property type="entry name" value="2,5-DIAMINO-6-RIBOSYLAMINO-4(3H)-PYRIMIDINONE 5'-PHOSPHATE REDUCTASE"/>
    <property type="match status" value="1"/>
</dbReference>
<comment type="similarity">
    <text evidence="5 15">In the C-terminal section; belongs to the HTP reductase family.</text>
</comment>
<dbReference type="Gene3D" id="3.40.430.10">
    <property type="entry name" value="Dihydrofolate Reductase, subunit A"/>
    <property type="match status" value="1"/>
</dbReference>
<evidence type="ECO:0000256" key="13">
    <source>
        <dbReference type="ARBA" id="ARBA00049861"/>
    </source>
</evidence>
<dbReference type="InterPro" id="IPR024072">
    <property type="entry name" value="DHFR-like_dom_sf"/>
</dbReference>
<evidence type="ECO:0000256" key="5">
    <source>
        <dbReference type="ARBA" id="ARBA00007417"/>
    </source>
</evidence>
<evidence type="ECO:0000256" key="9">
    <source>
        <dbReference type="ARBA" id="ARBA00022833"/>
    </source>
</evidence>
<dbReference type="UniPathway" id="UPA00275">
    <property type="reaction ID" value="UER00401"/>
</dbReference>
<keyword evidence="7 15" id="KW-0479">Metal-binding</keyword>
<evidence type="ECO:0000256" key="18">
    <source>
        <dbReference type="PIRSR" id="PIRSR006769-3"/>
    </source>
</evidence>
<feature type="binding site" evidence="17">
    <location>
        <begin position="292"/>
        <end position="298"/>
    </location>
    <ligand>
        <name>NADP(+)</name>
        <dbReference type="ChEBI" id="CHEBI:58349"/>
    </ligand>
</feature>
<evidence type="ECO:0000256" key="7">
    <source>
        <dbReference type="ARBA" id="ARBA00022723"/>
    </source>
</evidence>
<evidence type="ECO:0000256" key="10">
    <source>
        <dbReference type="ARBA" id="ARBA00022857"/>
    </source>
</evidence>
<dbReference type="InterPro" id="IPR011549">
    <property type="entry name" value="RibD_C"/>
</dbReference>
<dbReference type="GO" id="GO:0009231">
    <property type="term" value="P:riboflavin biosynthetic process"/>
    <property type="evidence" value="ECO:0007669"/>
    <property type="project" value="UniProtKB-UniPathway"/>
</dbReference>
<comment type="catalytic activity">
    <reaction evidence="13 15">
        <text>5-amino-6-(5-phospho-D-ribitylamino)uracil + NADP(+) = 5-amino-6-(5-phospho-D-ribosylamino)uracil + NADPH + H(+)</text>
        <dbReference type="Rhea" id="RHEA:17845"/>
        <dbReference type="ChEBI" id="CHEBI:15378"/>
        <dbReference type="ChEBI" id="CHEBI:57783"/>
        <dbReference type="ChEBI" id="CHEBI:58349"/>
        <dbReference type="ChEBI" id="CHEBI:58421"/>
        <dbReference type="ChEBI" id="CHEBI:58453"/>
        <dbReference type="EC" id="1.1.1.193"/>
    </reaction>
</comment>
<feature type="binding site" evidence="18">
    <location>
        <position position="52"/>
    </location>
    <ligand>
        <name>Zn(2+)</name>
        <dbReference type="ChEBI" id="CHEBI:29105"/>
        <note>catalytic</note>
    </ligand>
</feature>
<comment type="pathway">
    <text evidence="2 15">Cofactor biosynthesis; riboflavin biosynthesis; 5-amino-6-(D-ribitylamino)uracil from GTP: step 2/4.</text>
</comment>
<evidence type="ECO:0000256" key="16">
    <source>
        <dbReference type="PIRSR" id="PIRSR006769-1"/>
    </source>
</evidence>
<evidence type="ECO:0000259" key="19">
    <source>
        <dbReference type="PROSITE" id="PS51747"/>
    </source>
</evidence>
<dbReference type="eggNOG" id="COG0117">
    <property type="taxonomic scope" value="Bacteria"/>
</dbReference>
<dbReference type="KEGG" id="syc:syc1308_d"/>
<comment type="similarity">
    <text evidence="4 15">In the N-terminal section; belongs to the cytidine and deoxycytidylate deaminase family.</text>
</comment>
<feature type="binding site" evidence="17">
    <location>
        <position position="202"/>
    </location>
    <ligand>
        <name>NADP(+)</name>
        <dbReference type="ChEBI" id="CHEBI:58349"/>
    </ligand>
</feature>
<dbReference type="PANTHER" id="PTHR38011">
    <property type="entry name" value="DIHYDROFOLATE REDUCTASE FAMILY PROTEIN (AFU_ORTHOLOGUE AFUA_8G06820)"/>
    <property type="match status" value="1"/>
</dbReference>
<keyword evidence="11 15" id="KW-0560">Oxidoreductase</keyword>
<dbReference type="FunFam" id="3.40.140.10:FF:000025">
    <property type="entry name" value="Riboflavin biosynthesis protein RibD"/>
    <property type="match status" value="1"/>
</dbReference>
<dbReference type="Pfam" id="PF00383">
    <property type="entry name" value="dCMP_cyt_deam_1"/>
    <property type="match status" value="1"/>
</dbReference>
<evidence type="ECO:0000256" key="1">
    <source>
        <dbReference type="ARBA" id="ARBA00002151"/>
    </source>
</evidence>
<gene>
    <name evidence="20" type="primary">ribD</name>
    <name evidence="20" type="ordered locus">syc1308_d</name>
</gene>
<comment type="pathway">
    <text evidence="3 15">Cofactor biosynthesis; riboflavin biosynthesis; 5-amino-6-(D-ribitylamino)uracil from GTP: step 3/4.</text>
</comment>
<dbReference type="InterPro" id="IPR050765">
    <property type="entry name" value="Riboflavin_Biosynth_HTPR"/>
</dbReference>
<evidence type="ECO:0000313" key="21">
    <source>
        <dbReference type="Proteomes" id="UP000001175"/>
    </source>
</evidence>
<name>A0A0H3K936_SYNP6</name>
<dbReference type="EMBL" id="AP008231">
    <property type="protein sequence ID" value="BAD79498.1"/>
    <property type="molecule type" value="Genomic_DNA"/>
</dbReference>
<protein>
    <recommendedName>
        <fullName evidence="15">Riboflavin biosynthesis protein RibD</fullName>
    </recommendedName>
    <domain>
        <recommendedName>
            <fullName evidence="15">Diaminohydroxyphosphoribosylaminopyrimidine deaminase</fullName>
            <shortName evidence="15">DRAP deaminase</shortName>
            <ecNumber evidence="15">3.5.4.26</ecNumber>
        </recommendedName>
        <alternativeName>
            <fullName evidence="15">Riboflavin-specific deaminase</fullName>
        </alternativeName>
    </domain>
    <domain>
        <recommendedName>
            <fullName evidence="15">5-amino-6-(5-phosphoribosylamino)uracil reductase</fullName>
            <ecNumber evidence="15">1.1.1.193</ecNumber>
        </recommendedName>
        <alternativeName>
            <fullName evidence="15">HTP reductase</fullName>
        </alternativeName>
    </domain>
</protein>
<dbReference type="NCBIfam" id="TIGR00326">
    <property type="entry name" value="eubact_ribD"/>
    <property type="match status" value="1"/>
</dbReference>
<organism evidence="20 21">
    <name type="scientific">Synechococcus sp. (strain ATCC 27144 / PCC 6301 / SAUG 1402/1)</name>
    <name type="common">Anacystis nidulans</name>
    <dbReference type="NCBI Taxonomy" id="269084"/>
    <lineage>
        <taxon>Bacteria</taxon>
        <taxon>Bacillati</taxon>
        <taxon>Cyanobacteriota</taxon>
        <taxon>Cyanophyceae</taxon>
        <taxon>Synechococcales</taxon>
        <taxon>Synechococcaceae</taxon>
        <taxon>Synechococcus</taxon>
    </lineage>
</organism>
<keyword evidence="8 15" id="KW-0378">Hydrolase</keyword>
<dbReference type="EC" id="3.5.4.26" evidence="15"/>
<feature type="active site" description="Proton donor" evidence="16">
    <location>
        <position position="54"/>
    </location>
</feature>
<dbReference type="PIRSF" id="PIRSF006769">
    <property type="entry name" value="RibD"/>
    <property type="match status" value="1"/>
</dbReference>
<dbReference type="PROSITE" id="PS00903">
    <property type="entry name" value="CYT_DCMP_DEAMINASES_1"/>
    <property type="match status" value="1"/>
</dbReference>
<dbReference type="CDD" id="cd01284">
    <property type="entry name" value="Riboflavin_deaminase-reductase"/>
    <property type="match status" value="1"/>
</dbReference>
<dbReference type="EC" id="1.1.1.193" evidence="15"/>
<dbReference type="InterPro" id="IPR004794">
    <property type="entry name" value="Eubact_RibD"/>
</dbReference>
<feature type="binding site" evidence="17">
    <location>
        <position position="198"/>
    </location>
    <ligand>
        <name>NADP(+)</name>
        <dbReference type="ChEBI" id="CHEBI:58349"/>
    </ligand>
</feature>
<dbReference type="InterPro" id="IPR016192">
    <property type="entry name" value="APOBEC/CMP_deaminase_Zn-bd"/>
</dbReference>
<dbReference type="eggNOG" id="COG1985">
    <property type="taxonomic scope" value="Bacteria"/>
</dbReference>
<evidence type="ECO:0000256" key="2">
    <source>
        <dbReference type="ARBA" id="ARBA00004882"/>
    </source>
</evidence>
<dbReference type="SUPFAM" id="SSF53927">
    <property type="entry name" value="Cytidine deaminase-like"/>
    <property type="match status" value="1"/>
</dbReference>
<dbReference type="AlphaFoldDB" id="A0A0H3K936"/>
<dbReference type="GO" id="GO:0008270">
    <property type="term" value="F:zinc ion binding"/>
    <property type="evidence" value="ECO:0007669"/>
    <property type="project" value="InterPro"/>
</dbReference>
<accession>A0A0H3K936</accession>
<feature type="binding site" evidence="18">
    <location>
        <position position="77"/>
    </location>
    <ligand>
        <name>Zn(2+)</name>
        <dbReference type="ChEBI" id="CHEBI:29105"/>
        <note>catalytic</note>
    </ligand>
</feature>
<feature type="domain" description="CMP/dCMP-type deaminase" evidence="19">
    <location>
        <begin position="3"/>
        <end position="125"/>
    </location>
</feature>
<dbReference type="InterPro" id="IPR002125">
    <property type="entry name" value="CMP_dCMP_dom"/>
</dbReference>
<feature type="binding site" evidence="17">
    <location>
        <position position="172"/>
    </location>
    <ligand>
        <name>NADP(+)</name>
        <dbReference type="ChEBI" id="CHEBI:58349"/>
    </ligand>
</feature>
<keyword evidence="9 15" id="KW-0862">Zinc</keyword>
<dbReference type="GO" id="GO:0050661">
    <property type="term" value="F:NADP binding"/>
    <property type="evidence" value="ECO:0007669"/>
    <property type="project" value="InterPro"/>
</dbReference>